<dbReference type="Proteomes" id="UP000606193">
    <property type="component" value="Unassembled WGS sequence"/>
</dbReference>
<evidence type="ECO:0000313" key="2">
    <source>
        <dbReference type="EMBL" id="MBC8562937.1"/>
    </source>
</evidence>
<dbReference type="GO" id="GO:0003677">
    <property type="term" value="F:DNA binding"/>
    <property type="evidence" value="ECO:0007669"/>
    <property type="project" value="UniProtKB-KW"/>
</dbReference>
<feature type="non-terminal residue" evidence="2">
    <location>
        <position position="1"/>
    </location>
</feature>
<feature type="domain" description="HTH LytTR-type" evidence="1">
    <location>
        <begin position="7"/>
        <end position="69"/>
    </location>
</feature>
<dbReference type="EMBL" id="JACRSX010000014">
    <property type="protein sequence ID" value="MBC8562937.1"/>
    <property type="molecule type" value="Genomic_DNA"/>
</dbReference>
<organism evidence="2 3">
    <name type="scientific">Jutongia huaianensis</name>
    <dbReference type="NCBI Taxonomy" id="2763668"/>
    <lineage>
        <taxon>Bacteria</taxon>
        <taxon>Bacillati</taxon>
        <taxon>Bacillota</taxon>
        <taxon>Clostridia</taxon>
        <taxon>Lachnospirales</taxon>
        <taxon>Lachnospiraceae</taxon>
        <taxon>Jutongia</taxon>
    </lineage>
</organism>
<dbReference type="Pfam" id="PF04397">
    <property type="entry name" value="LytTR"/>
    <property type="match status" value="1"/>
</dbReference>
<dbReference type="InterPro" id="IPR007492">
    <property type="entry name" value="LytTR_DNA-bd_dom"/>
</dbReference>
<proteinExistence type="predicted"/>
<dbReference type="Gene3D" id="2.40.50.1020">
    <property type="entry name" value="LytTr DNA-binding domain"/>
    <property type="match status" value="1"/>
</dbReference>
<gene>
    <name evidence="2" type="ORF">H8704_09925</name>
</gene>
<dbReference type="RefSeq" id="WP_249298184.1">
    <property type="nucleotide sequence ID" value="NZ_JACRSX010000014.1"/>
</dbReference>
<keyword evidence="3" id="KW-1185">Reference proteome</keyword>
<evidence type="ECO:0000259" key="1">
    <source>
        <dbReference type="Pfam" id="PF04397"/>
    </source>
</evidence>
<sequence>KRFLDAKLITPYNFQWLLERLYPIGFTCPHSSYLINLRYVTEFNIKKEYICVDGKMLSVSRGKLDEFSKDFTQYINLKYREKLK</sequence>
<evidence type="ECO:0000313" key="3">
    <source>
        <dbReference type="Proteomes" id="UP000606193"/>
    </source>
</evidence>
<name>A0ABR7N2T7_9FIRM</name>
<protein>
    <submittedName>
        <fullName evidence="2">LytTR family transcriptional regulator DNA-binding domain-containing protein</fullName>
    </submittedName>
</protein>
<reference evidence="2 3" key="1">
    <citation type="submission" date="2020-08" db="EMBL/GenBank/DDBJ databases">
        <title>Genome public.</title>
        <authorList>
            <person name="Liu C."/>
            <person name="Sun Q."/>
        </authorList>
    </citation>
    <scope>NUCLEOTIDE SEQUENCE [LARGE SCALE GENOMIC DNA]</scope>
    <source>
        <strain evidence="2 3">NSJ-37</strain>
    </source>
</reference>
<accession>A0ABR7N2T7</accession>
<keyword evidence="2" id="KW-0238">DNA-binding</keyword>
<comment type="caution">
    <text evidence="2">The sequence shown here is derived from an EMBL/GenBank/DDBJ whole genome shotgun (WGS) entry which is preliminary data.</text>
</comment>